<protein>
    <submittedName>
        <fullName evidence="4">LysM domain-containing protein</fullName>
    </submittedName>
</protein>
<dbReference type="CDD" id="cd00118">
    <property type="entry name" value="LysM"/>
    <property type="match status" value="1"/>
</dbReference>
<reference evidence="4" key="1">
    <citation type="submission" date="2024-06" db="EMBL/GenBank/DDBJ databases">
        <title>Mesorhizobium karijinii sp. nov., a symbiont of the iconic Swainsona formosa from arid Australia.</title>
        <authorList>
            <person name="Hill Y.J."/>
            <person name="Watkin E.L.J."/>
            <person name="O'Hara G.W."/>
            <person name="Terpolilli J."/>
            <person name="Tye M.L."/>
            <person name="Kohlmeier M.G."/>
        </authorList>
    </citation>
    <scope>NUCLEOTIDE SEQUENCE</scope>
    <source>
        <strain evidence="4">WSM2240</strain>
    </source>
</reference>
<organism evidence="4">
    <name type="scientific">Mesorhizobium sp. WSM2240</name>
    <dbReference type="NCBI Taxonomy" id="3228851"/>
    <lineage>
        <taxon>Bacteria</taxon>
        <taxon>Pseudomonadati</taxon>
        <taxon>Pseudomonadota</taxon>
        <taxon>Alphaproteobacteria</taxon>
        <taxon>Hyphomicrobiales</taxon>
        <taxon>Phyllobacteriaceae</taxon>
        <taxon>Mesorhizobium</taxon>
    </lineage>
</organism>
<feature type="signal peptide" evidence="2">
    <location>
        <begin position="1"/>
        <end position="23"/>
    </location>
</feature>
<dbReference type="Gene3D" id="3.10.350.10">
    <property type="entry name" value="LysM domain"/>
    <property type="match status" value="1"/>
</dbReference>
<dbReference type="InterPro" id="IPR036779">
    <property type="entry name" value="LysM_dom_sf"/>
</dbReference>
<dbReference type="AlphaFoldDB" id="A0AAU8CW27"/>
<dbReference type="RefSeq" id="WP_353641451.1">
    <property type="nucleotide sequence ID" value="NZ_CP159253.1"/>
</dbReference>
<name>A0AAU8CW27_9HYPH</name>
<feature type="chain" id="PRO_5043571687" evidence="2">
    <location>
        <begin position="24"/>
        <end position="230"/>
    </location>
</feature>
<feature type="domain" description="LysM" evidence="3">
    <location>
        <begin position="29"/>
        <end position="73"/>
    </location>
</feature>
<evidence type="ECO:0000313" key="4">
    <source>
        <dbReference type="EMBL" id="XCG51038.1"/>
    </source>
</evidence>
<sequence length="230" mass="23997">MQAVQCTVIVAVASLALSTPAVSQSACGQTEVLGSEETLEGLAERCRTTVNEILQANPNTSKTDIRAGTNLSMPSGDDETWLDRARSAVRETRETINEAATAAGRSASEYLADQPDLNRDLLEFGESLGLPGISSPENGPTLEATTTGDAGEVLLTAEGLPGNADVVITSEADGATPRTVWSGSTDRDGGIRAVVPLRDEPGQGRTVRFIARAADGQQQLASDTLTIKSQ</sequence>
<evidence type="ECO:0000259" key="3">
    <source>
        <dbReference type="PROSITE" id="PS51782"/>
    </source>
</evidence>
<dbReference type="PROSITE" id="PS51782">
    <property type="entry name" value="LYSM"/>
    <property type="match status" value="1"/>
</dbReference>
<dbReference type="InterPro" id="IPR018392">
    <property type="entry name" value="LysM"/>
</dbReference>
<dbReference type="EMBL" id="CP159253">
    <property type="protein sequence ID" value="XCG51038.1"/>
    <property type="molecule type" value="Genomic_DNA"/>
</dbReference>
<gene>
    <name evidence="4" type="ORF">ABVK50_11395</name>
</gene>
<evidence type="ECO:0000256" key="1">
    <source>
        <dbReference type="SAM" id="MobiDB-lite"/>
    </source>
</evidence>
<dbReference type="Pfam" id="PF01476">
    <property type="entry name" value="LysM"/>
    <property type="match status" value="1"/>
</dbReference>
<feature type="region of interest" description="Disordered" evidence="1">
    <location>
        <begin position="60"/>
        <end position="79"/>
    </location>
</feature>
<proteinExistence type="predicted"/>
<keyword evidence="2" id="KW-0732">Signal</keyword>
<accession>A0AAU8CW27</accession>
<evidence type="ECO:0000256" key="2">
    <source>
        <dbReference type="SAM" id="SignalP"/>
    </source>
</evidence>